<gene>
    <name evidence="7" type="ORF">ACFS29_13220</name>
</gene>
<sequence>MNFGGLPYKTKQFFFVLIKLSIVVGAFYFIYNKLANNQDLDFHDFFQHLNKNGVFSLKNISILLLLTIFNWFFEILKWKTLVSYITTISFKNALEQSLGALTASLFTPNRIGEYGAKAIYFKSTMRKKVMLLNLISNMMQMTITVILGSIGLYLMHSTYDLNVDYFRVSRFLLIIVVIIGFALFGLQQKRFKIKGFSLDKLKSFFKDLPFGIQLSAFGISALRYFIFSFQFYFLLHIFGVELTYLNAMIVITSMYLLASIIPSIFIFDVVIKGSIAVYLFYIVGVDEFTILSIIMIMWLLNFVLPSIFGSYYVLNFNLPKTDSNL</sequence>
<feature type="transmembrane region" description="Helical" evidence="6">
    <location>
        <begin position="131"/>
        <end position="156"/>
    </location>
</feature>
<reference evidence="8" key="1">
    <citation type="journal article" date="2019" name="Int. J. Syst. Evol. Microbiol.">
        <title>The Global Catalogue of Microorganisms (GCM) 10K type strain sequencing project: providing services to taxonomists for standard genome sequencing and annotation.</title>
        <authorList>
            <consortium name="The Broad Institute Genomics Platform"/>
            <consortium name="The Broad Institute Genome Sequencing Center for Infectious Disease"/>
            <person name="Wu L."/>
            <person name="Ma J."/>
        </authorList>
    </citation>
    <scope>NUCLEOTIDE SEQUENCE [LARGE SCALE GENOMIC DNA]</scope>
    <source>
        <strain evidence="8">KCTC 32514</strain>
    </source>
</reference>
<evidence type="ECO:0000256" key="6">
    <source>
        <dbReference type="SAM" id="Phobius"/>
    </source>
</evidence>
<proteinExistence type="predicted"/>
<comment type="subcellular location">
    <subcellularLocation>
        <location evidence="1">Cell membrane</location>
        <topology evidence="1">Multi-pass membrane protein</topology>
    </subcellularLocation>
</comment>
<evidence type="ECO:0000313" key="7">
    <source>
        <dbReference type="EMBL" id="MFD2916609.1"/>
    </source>
</evidence>
<feature type="transmembrane region" description="Helical" evidence="6">
    <location>
        <begin position="232"/>
        <end position="257"/>
    </location>
</feature>
<evidence type="ECO:0000256" key="4">
    <source>
        <dbReference type="ARBA" id="ARBA00022989"/>
    </source>
</evidence>
<keyword evidence="8" id="KW-1185">Reference proteome</keyword>
<evidence type="ECO:0000256" key="2">
    <source>
        <dbReference type="ARBA" id="ARBA00022475"/>
    </source>
</evidence>
<keyword evidence="5 6" id="KW-0472">Membrane</keyword>
<feature type="transmembrane region" description="Helical" evidence="6">
    <location>
        <begin position="207"/>
        <end position="226"/>
    </location>
</feature>
<feature type="transmembrane region" description="Helical" evidence="6">
    <location>
        <begin position="12"/>
        <end position="31"/>
    </location>
</feature>
<keyword evidence="2" id="KW-1003">Cell membrane</keyword>
<comment type="caution">
    <text evidence="7">The sequence shown here is derived from an EMBL/GenBank/DDBJ whole genome shotgun (WGS) entry which is preliminary data.</text>
</comment>
<protein>
    <submittedName>
        <fullName evidence="7">Lysylphosphatidylglycerol synthase domain-containing protein</fullName>
    </submittedName>
</protein>
<dbReference type="Pfam" id="PF03706">
    <property type="entry name" value="LPG_synthase_TM"/>
    <property type="match status" value="1"/>
</dbReference>
<feature type="transmembrane region" description="Helical" evidence="6">
    <location>
        <begin position="290"/>
        <end position="314"/>
    </location>
</feature>
<accession>A0ABW5ZU87</accession>
<keyword evidence="3 6" id="KW-0812">Transmembrane</keyword>
<organism evidence="7 8">
    <name type="scientific">Psychroserpens luteus</name>
    <dbReference type="NCBI Taxonomy" id="1434066"/>
    <lineage>
        <taxon>Bacteria</taxon>
        <taxon>Pseudomonadati</taxon>
        <taxon>Bacteroidota</taxon>
        <taxon>Flavobacteriia</taxon>
        <taxon>Flavobacteriales</taxon>
        <taxon>Flavobacteriaceae</taxon>
        <taxon>Psychroserpens</taxon>
    </lineage>
</organism>
<evidence type="ECO:0000256" key="1">
    <source>
        <dbReference type="ARBA" id="ARBA00004651"/>
    </source>
</evidence>
<feature type="transmembrane region" description="Helical" evidence="6">
    <location>
        <begin position="55"/>
        <end position="73"/>
    </location>
</feature>
<feature type="transmembrane region" description="Helical" evidence="6">
    <location>
        <begin position="168"/>
        <end position="186"/>
    </location>
</feature>
<dbReference type="RefSeq" id="WP_194506526.1">
    <property type="nucleotide sequence ID" value="NZ_JADILU010000001.1"/>
</dbReference>
<evidence type="ECO:0000256" key="3">
    <source>
        <dbReference type="ARBA" id="ARBA00022692"/>
    </source>
</evidence>
<dbReference type="Proteomes" id="UP001597548">
    <property type="component" value="Unassembled WGS sequence"/>
</dbReference>
<feature type="transmembrane region" description="Helical" evidence="6">
    <location>
        <begin position="264"/>
        <end position="284"/>
    </location>
</feature>
<keyword evidence="4 6" id="KW-1133">Transmembrane helix</keyword>
<name>A0ABW5ZU87_9FLAO</name>
<evidence type="ECO:0000256" key="5">
    <source>
        <dbReference type="ARBA" id="ARBA00023136"/>
    </source>
</evidence>
<dbReference type="InterPro" id="IPR022791">
    <property type="entry name" value="L-PG_synthase/AglD"/>
</dbReference>
<evidence type="ECO:0000313" key="8">
    <source>
        <dbReference type="Proteomes" id="UP001597548"/>
    </source>
</evidence>
<dbReference type="EMBL" id="JBHUOS010000010">
    <property type="protein sequence ID" value="MFD2916609.1"/>
    <property type="molecule type" value="Genomic_DNA"/>
</dbReference>